<evidence type="ECO:0000256" key="1">
    <source>
        <dbReference type="SAM" id="Phobius"/>
    </source>
</evidence>
<reference evidence="2 3" key="1">
    <citation type="submission" date="2023-12" db="EMBL/GenBank/DDBJ databases">
        <title>Amycolatopsis sp. V23-08.</title>
        <authorList>
            <person name="Somphong A."/>
        </authorList>
    </citation>
    <scope>NUCLEOTIDE SEQUENCE [LARGE SCALE GENOMIC DNA]</scope>
    <source>
        <strain evidence="2 3">V23-08</strain>
    </source>
</reference>
<evidence type="ECO:0008006" key="4">
    <source>
        <dbReference type="Google" id="ProtNLM"/>
    </source>
</evidence>
<comment type="caution">
    <text evidence="2">The sequence shown here is derived from an EMBL/GenBank/DDBJ whole genome shotgun (WGS) entry which is preliminary data.</text>
</comment>
<organism evidence="2 3">
    <name type="scientific">Amycolatopsis heterodermiae</name>
    <dbReference type="NCBI Taxonomy" id="3110235"/>
    <lineage>
        <taxon>Bacteria</taxon>
        <taxon>Bacillati</taxon>
        <taxon>Actinomycetota</taxon>
        <taxon>Actinomycetes</taxon>
        <taxon>Pseudonocardiales</taxon>
        <taxon>Pseudonocardiaceae</taxon>
        <taxon>Amycolatopsis</taxon>
    </lineage>
</organism>
<sequence>MVNIEETFEERQQATKMKHVSTMQKWVLFGVGMILLLVFTLILVAAWTTPDQLTSQFSLELGRMILPSMVGSGATIVGALFISNSHKD</sequence>
<protein>
    <recommendedName>
        <fullName evidence="4">DUF3098 domain-containing protein</fullName>
    </recommendedName>
</protein>
<evidence type="ECO:0000313" key="2">
    <source>
        <dbReference type="EMBL" id="MEA5358976.1"/>
    </source>
</evidence>
<dbReference type="Proteomes" id="UP001304298">
    <property type="component" value="Unassembled WGS sequence"/>
</dbReference>
<keyword evidence="1" id="KW-1133">Transmembrane helix</keyword>
<dbReference type="EMBL" id="JAYFSI010000001">
    <property type="protein sequence ID" value="MEA5358976.1"/>
    <property type="molecule type" value="Genomic_DNA"/>
</dbReference>
<name>A0ABU5QYH8_9PSEU</name>
<gene>
    <name evidence="2" type="ORF">VA596_05470</name>
</gene>
<feature type="transmembrane region" description="Helical" evidence="1">
    <location>
        <begin position="61"/>
        <end position="82"/>
    </location>
</feature>
<keyword evidence="3" id="KW-1185">Reference proteome</keyword>
<proteinExistence type="predicted"/>
<keyword evidence="1" id="KW-0472">Membrane</keyword>
<evidence type="ECO:0000313" key="3">
    <source>
        <dbReference type="Proteomes" id="UP001304298"/>
    </source>
</evidence>
<feature type="transmembrane region" description="Helical" evidence="1">
    <location>
        <begin position="26"/>
        <end position="49"/>
    </location>
</feature>
<accession>A0ABU5QYH8</accession>
<dbReference type="RefSeq" id="WP_323324212.1">
    <property type="nucleotide sequence ID" value="NZ_JAYFSI010000001.1"/>
</dbReference>
<keyword evidence="1" id="KW-0812">Transmembrane</keyword>